<gene>
    <name evidence="2" type="ORF">CDEB00056_LOCUS9577</name>
</gene>
<name>A0A7S3Q3P8_9STRA</name>
<feature type="coiled-coil region" evidence="1">
    <location>
        <begin position="1028"/>
        <end position="1093"/>
    </location>
</feature>
<dbReference type="AlphaFoldDB" id="A0A7S3Q3P8"/>
<feature type="coiled-coil region" evidence="1">
    <location>
        <begin position="61"/>
        <end position="116"/>
    </location>
</feature>
<protein>
    <submittedName>
        <fullName evidence="2">Uncharacterized protein</fullName>
    </submittedName>
</protein>
<feature type="coiled-coil region" evidence="1">
    <location>
        <begin position="426"/>
        <end position="509"/>
    </location>
</feature>
<organism evidence="2">
    <name type="scientific">Chaetoceros debilis</name>
    <dbReference type="NCBI Taxonomy" id="122233"/>
    <lineage>
        <taxon>Eukaryota</taxon>
        <taxon>Sar</taxon>
        <taxon>Stramenopiles</taxon>
        <taxon>Ochrophyta</taxon>
        <taxon>Bacillariophyta</taxon>
        <taxon>Coscinodiscophyceae</taxon>
        <taxon>Chaetocerotophycidae</taxon>
        <taxon>Chaetocerotales</taxon>
        <taxon>Chaetocerotaceae</taxon>
        <taxon>Chaetoceros</taxon>
    </lineage>
</organism>
<feature type="coiled-coil region" evidence="1">
    <location>
        <begin position="226"/>
        <end position="285"/>
    </location>
</feature>
<proteinExistence type="predicted"/>
<evidence type="ECO:0000313" key="2">
    <source>
        <dbReference type="EMBL" id="CAE0464736.1"/>
    </source>
</evidence>
<feature type="coiled-coil region" evidence="1">
    <location>
        <begin position="604"/>
        <end position="886"/>
    </location>
</feature>
<feature type="coiled-coil region" evidence="1">
    <location>
        <begin position="919"/>
        <end position="978"/>
    </location>
</feature>
<dbReference type="EMBL" id="HBIO01012340">
    <property type="protein sequence ID" value="CAE0464736.1"/>
    <property type="molecule type" value="Transcribed_RNA"/>
</dbReference>
<accession>A0A7S3Q3P8</accession>
<reference evidence="2" key="1">
    <citation type="submission" date="2021-01" db="EMBL/GenBank/DDBJ databases">
        <authorList>
            <person name="Corre E."/>
            <person name="Pelletier E."/>
            <person name="Niang G."/>
            <person name="Scheremetjew M."/>
            <person name="Finn R."/>
            <person name="Kale V."/>
            <person name="Holt S."/>
            <person name="Cochrane G."/>
            <person name="Meng A."/>
            <person name="Brown T."/>
            <person name="Cohen L."/>
        </authorList>
    </citation>
    <scope>NUCLEOTIDE SEQUENCE</scope>
    <source>
        <strain evidence="2">MM31A-1</strain>
    </source>
</reference>
<feature type="coiled-coil region" evidence="1">
    <location>
        <begin position="311"/>
        <end position="380"/>
    </location>
</feature>
<sequence>MPPLGIFRGLGGTIHGSSRNVTADDKSLKVNESSHGTTLKKRLADMTESQAKMEMDYLNIINSLNSEKEDARQEIQKRMRESTSLSDSNISLISKVSHLELKVKSLQSDKADMEAIVKKNSVWSPPSTPSSGQRQREFENIKNKLKINTESNEVMNSRVQKIRDKYAKRKMETDEMSDTGSVMSIGSTRSCVSMVASPRQHMVEVKKLEMNYEKQLKLNGKLGKRFQMAEQIRAESLQELKRLRNDSEEKLNEHKSEIEQLKSELRQAQINIDETREDINAESVERSEQLAARDSELLQAKASHNQDLDRIKELEALIKEKDSEIRTLKVTLESFSDTEKRLEELTIELIQKQNAHNFDVEKLREALSTANNTIEQMKKDASLQDSEGILGEEKRQITILQTAINDKDVEIAQLISDSEKNALDRSEKVEKQLPDSNIQLKELQSELSHTQTELEEMEAKRILALKDKEAKEIILSTLHRKLENENQKVAKLESTIEEKELKLEMVQMKAAEIATRVDTSSPRNDEIKDGMGPFELKAGDVNTQVDSSGAQRVDKKDGIRTFENEAEIKHYVTVAKQELDFEDEKEIPNDEQQSFELNAIRSQLELEKTTVGELRNTIKQKEDEITKIKLDVTILAKVSEELSLLEIEFEEAKSELQKKDDEMSKLDKDKSKLAEKIEAMELDFVVTQQKNANIWEEMEDLRDKYEIEVNHCKNLKEELQKSQTSISSARSGTEIEVEKVESEEALQLKNEVKQKDTMISELRSRMEEKDKVQIELEAAKNELTTVRDNMKTKEERLERLTVERSQSSSRLEFFELDMIAIQQKSARTFEELEDLKEKYDYEIQQKADLQETIDQFSPEEILAQAKEENEVNLKQKDGEIDGLKKKLTDANVSKTEIELKLMDVMNDVIASQSTRDMMKGELEERLRDENERAESLQVLIKAKEDDMESMRKDFDTLRVQMEKETDLKRNEISELNGEVVEKASALSARDREFLHFKAEMDQLRLVHAGEMASLQKQIDESGANEREIDMIRAHNNFLQDEVTNLNKELQKLHMNGNNIVSPDSSSKILRTRNNQLKNEVDKLQTKLRKMKNSVTRFEL</sequence>
<keyword evidence="1" id="KW-0175">Coiled coil</keyword>
<evidence type="ECO:0000256" key="1">
    <source>
        <dbReference type="SAM" id="Coils"/>
    </source>
</evidence>